<dbReference type="OrthoDB" id="10502024at2759"/>
<accession>A0A8K1GTF9</accession>
<sequence length="108" mass="12383">MESWNVSRLAKSYQVGHCNMWAITNPGCFRDGRIEEEGQMVEIPQRRATKMGKSLEVKLYEEQLRSLGLFSLDKRRPHCSYNFLVRGREWADTDLCSVVTVTGPKGMA</sequence>
<dbReference type="Proteomes" id="UP000796761">
    <property type="component" value="Unassembled WGS sequence"/>
</dbReference>
<keyword evidence="2" id="KW-1185">Reference proteome</keyword>
<protein>
    <submittedName>
        <fullName evidence="1">Uncharacterized protein</fullName>
    </submittedName>
</protein>
<organism evidence="1 2">
    <name type="scientific">Zosterops borbonicus</name>
    <dbReference type="NCBI Taxonomy" id="364589"/>
    <lineage>
        <taxon>Eukaryota</taxon>
        <taxon>Metazoa</taxon>
        <taxon>Chordata</taxon>
        <taxon>Craniata</taxon>
        <taxon>Vertebrata</taxon>
        <taxon>Euteleostomi</taxon>
        <taxon>Archelosauria</taxon>
        <taxon>Archosauria</taxon>
        <taxon>Dinosauria</taxon>
        <taxon>Saurischia</taxon>
        <taxon>Theropoda</taxon>
        <taxon>Coelurosauria</taxon>
        <taxon>Aves</taxon>
        <taxon>Neognathae</taxon>
        <taxon>Neoaves</taxon>
        <taxon>Telluraves</taxon>
        <taxon>Australaves</taxon>
        <taxon>Passeriformes</taxon>
        <taxon>Sylvioidea</taxon>
        <taxon>Zosteropidae</taxon>
        <taxon>Zosterops</taxon>
    </lineage>
</organism>
<dbReference type="EMBL" id="SWJQ01000055">
    <property type="protein sequence ID" value="TRZ24043.1"/>
    <property type="molecule type" value="Genomic_DNA"/>
</dbReference>
<name>A0A8K1GTF9_9PASS</name>
<reference evidence="1" key="1">
    <citation type="submission" date="2019-04" db="EMBL/GenBank/DDBJ databases">
        <title>Genome assembly of Zosterops borbonicus 15179.</title>
        <authorList>
            <person name="Leroy T."/>
            <person name="Anselmetti Y."/>
            <person name="Tilak M.-K."/>
            <person name="Nabholz B."/>
        </authorList>
    </citation>
    <scope>NUCLEOTIDE SEQUENCE</scope>
    <source>
        <strain evidence="1">HGM_15179</strain>
        <tissue evidence="1">Muscle</tissue>
    </source>
</reference>
<evidence type="ECO:0000313" key="1">
    <source>
        <dbReference type="EMBL" id="TRZ24043.1"/>
    </source>
</evidence>
<evidence type="ECO:0000313" key="2">
    <source>
        <dbReference type="Proteomes" id="UP000796761"/>
    </source>
</evidence>
<dbReference type="AlphaFoldDB" id="A0A8K1GTF9"/>
<comment type="caution">
    <text evidence="1">The sequence shown here is derived from an EMBL/GenBank/DDBJ whole genome shotgun (WGS) entry which is preliminary data.</text>
</comment>
<gene>
    <name evidence="1" type="ORF">HGM15179_003095</name>
</gene>
<proteinExistence type="predicted"/>